<name>A0A9N9P795_9GLOM</name>
<gene>
    <name evidence="1" type="ORF">RFULGI_LOCUS17304</name>
</gene>
<evidence type="ECO:0000313" key="2">
    <source>
        <dbReference type="Proteomes" id="UP000789396"/>
    </source>
</evidence>
<proteinExistence type="predicted"/>
<dbReference type="AlphaFoldDB" id="A0A9N9P795"/>
<keyword evidence="2" id="KW-1185">Reference proteome</keyword>
<feature type="non-terminal residue" evidence="1">
    <location>
        <position position="75"/>
    </location>
</feature>
<protein>
    <submittedName>
        <fullName evidence="1">2223_t:CDS:1</fullName>
    </submittedName>
</protein>
<sequence length="75" mass="8722">DYGIKDPKKLKQKQESVCRVQDERRIFCDTYTKVVPISVIDIQTQAQIDPTEEPDITEVDIIENVVHSVRKCGYR</sequence>
<comment type="caution">
    <text evidence="1">The sequence shown here is derived from an EMBL/GenBank/DDBJ whole genome shotgun (WGS) entry which is preliminary data.</text>
</comment>
<dbReference type="OrthoDB" id="2432050at2759"/>
<organism evidence="1 2">
    <name type="scientific">Racocetra fulgida</name>
    <dbReference type="NCBI Taxonomy" id="60492"/>
    <lineage>
        <taxon>Eukaryota</taxon>
        <taxon>Fungi</taxon>
        <taxon>Fungi incertae sedis</taxon>
        <taxon>Mucoromycota</taxon>
        <taxon>Glomeromycotina</taxon>
        <taxon>Glomeromycetes</taxon>
        <taxon>Diversisporales</taxon>
        <taxon>Gigasporaceae</taxon>
        <taxon>Racocetra</taxon>
    </lineage>
</organism>
<accession>A0A9N9P795</accession>
<dbReference type="EMBL" id="CAJVPZ010067079">
    <property type="protein sequence ID" value="CAG8796736.1"/>
    <property type="molecule type" value="Genomic_DNA"/>
</dbReference>
<reference evidence="1" key="1">
    <citation type="submission" date="2021-06" db="EMBL/GenBank/DDBJ databases">
        <authorList>
            <person name="Kallberg Y."/>
            <person name="Tangrot J."/>
            <person name="Rosling A."/>
        </authorList>
    </citation>
    <scope>NUCLEOTIDE SEQUENCE</scope>
    <source>
        <strain evidence="1">IN212</strain>
    </source>
</reference>
<feature type="non-terminal residue" evidence="1">
    <location>
        <position position="1"/>
    </location>
</feature>
<dbReference type="Proteomes" id="UP000789396">
    <property type="component" value="Unassembled WGS sequence"/>
</dbReference>
<evidence type="ECO:0000313" key="1">
    <source>
        <dbReference type="EMBL" id="CAG8796736.1"/>
    </source>
</evidence>